<dbReference type="EMBL" id="JBCNJP010000024">
    <property type="protein sequence ID" value="KAK9057177.1"/>
    <property type="molecule type" value="Genomic_DNA"/>
</dbReference>
<keyword evidence="6" id="KW-1185">Reference proteome</keyword>
<evidence type="ECO:0000313" key="6">
    <source>
        <dbReference type="Proteomes" id="UP001408789"/>
    </source>
</evidence>
<organism evidence="5 6">
    <name type="scientific">Deinandra increscens subsp. villosa</name>
    <dbReference type="NCBI Taxonomy" id="3103831"/>
    <lineage>
        <taxon>Eukaryota</taxon>
        <taxon>Viridiplantae</taxon>
        <taxon>Streptophyta</taxon>
        <taxon>Embryophyta</taxon>
        <taxon>Tracheophyta</taxon>
        <taxon>Spermatophyta</taxon>
        <taxon>Magnoliopsida</taxon>
        <taxon>eudicotyledons</taxon>
        <taxon>Gunneridae</taxon>
        <taxon>Pentapetalae</taxon>
        <taxon>asterids</taxon>
        <taxon>campanulids</taxon>
        <taxon>Asterales</taxon>
        <taxon>Asteraceae</taxon>
        <taxon>Asteroideae</taxon>
        <taxon>Heliantheae alliance</taxon>
        <taxon>Madieae</taxon>
        <taxon>Madiinae</taxon>
        <taxon>Deinandra</taxon>
    </lineage>
</organism>
<evidence type="ECO:0000259" key="3">
    <source>
        <dbReference type="Pfam" id="PF05667"/>
    </source>
</evidence>
<dbReference type="Proteomes" id="UP001408789">
    <property type="component" value="Unassembled WGS sequence"/>
</dbReference>
<dbReference type="InterPro" id="IPR048348">
    <property type="entry name" value="CCDC22_CC"/>
</dbReference>
<dbReference type="Pfam" id="PF21674">
    <property type="entry name" value="CCDC22_N"/>
    <property type="match status" value="1"/>
</dbReference>
<dbReference type="Pfam" id="PF05667">
    <property type="entry name" value="CCDC22_CC"/>
    <property type="match status" value="1"/>
</dbReference>
<evidence type="ECO:0008006" key="7">
    <source>
        <dbReference type="Google" id="ProtNLM"/>
    </source>
</evidence>
<evidence type="ECO:0000313" key="5">
    <source>
        <dbReference type="EMBL" id="KAK9057177.1"/>
    </source>
</evidence>
<sequence>MDPRNIEDDDGNKTTWSPEVSVCNRGETERLMEESQEILLNSLAKVGVPIPPEVSSVENLTPEALVSICAHSLRIISNSESIPITLPESMADRFKVCTDLASSVKDLGYIGDMNFHKKQNISLPYGSFCIHLKRIYVKVDKISGLEALCESSVCNCVEAHESDSTIRNWKGARIKVLQFMSICILEVIIVYQFDEFYWRNWIHLFFVIVMKLFLETEYISSLRQFLYPSEEDMYKLIRFLVGRLSESSRAAVAPETKDDNATAMINVDDLERSNENADHEGHDLHTKVEVLKLRTDDGDEDGPHKLEQSTICLQDKFSQTSDKTEFSINQENVFSDDMMEKSLMLQQLEEQHDLLKAATEMAYDEQTPLESYITQLSKQIDAKRHNLAEMESKWEETIKPLHEKTRNFEEAESQEKYQQLKKLEQDLESTLSETNQREKELFNLSAEVEKLPKLATRRSYIERIKEITKNSRKQDIDIERIIKDTRDLQLESNMIQERLHRTYAVVDETLLRGAKKDQVGEQAHILLTTIHESFQEILEKILATDRTRREETDLETKLSSIATRSLNMDKLQADLDAIRKENEYLESRLGNP</sequence>
<reference evidence="5 6" key="1">
    <citation type="submission" date="2024-04" db="EMBL/GenBank/DDBJ databases">
        <title>The reference genome of an endangered Asteraceae, Deinandra increscens subsp. villosa, native to the Central Coast of California.</title>
        <authorList>
            <person name="Guilliams M."/>
            <person name="Hasenstab-Lehman K."/>
            <person name="Meyer R."/>
            <person name="Mcevoy S."/>
        </authorList>
    </citation>
    <scope>NUCLEOTIDE SEQUENCE [LARGE SCALE GENOMIC DNA]</scope>
    <source>
        <tissue evidence="5">Leaf</tissue>
    </source>
</reference>
<name>A0AAP0GQQ3_9ASTR</name>
<dbReference type="PANTHER" id="PTHR15668">
    <property type="entry name" value="JM1 PROTEIN"/>
    <property type="match status" value="1"/>
</dbReference>
<accession>A0AAP0GQQ3</accession>
<comment type="similarity">
    <text evidence="1">Belongs to the CCDC22 family.</text>
</comment>
<comment type="caution">
    <text evidence="5">The sequence shown here is derived from an EMBL/GenBank/DDBJ whole genome shotgun (WGS) entry which is preliminary data.</text>
</comment>
<dbReference type="GO" id="GO:0097602">
    <property type="term" value="F:cullin family protein binding"/>
    <property type="evidence" value="ECO:0007669"/>
    <property type="project" value="TreeGrafter"/>
</dbReference>
<dbReference type="AlphaFoldDB" id="A0AAP0GQQ3"/>
<dbReference type="PANTHER" id="PTHR15668:SF4">
    <property type="entry name" value="COILED-COIL DOMAIN-CONTAINING PROTEIN 22"/>
    <property type="match status" value="1"/>
</dbReference>
<dbReference type="InterPro" id="IPR048349">
    <property type="entry name" value="CCDC22_N"/>
</dbReference>
<keyword evidence="2" id="KW-0175">Coiled coil</keyword>
<evidence type="ECO:0000256" key="1">
    <source>
        <dbReference type="ARBA" id="ARBA00006438"/>
    </source>
</evidence>
<protein>
    <recommendedName>
        <fullName evidence="7">Coiled-coil domain-containing protein 22 homolog</fullName>
    </recommendedName>
</protein>
<feature type="coiled-coil region" evidence="2">
    <location>
        <begin position="338"/>
        <end position="440"/>
    </location>
</feature>
<evidence type="ECO:0000256" key="2">
    <source>
        <dbReference type="SAM" id="Coils"/>
    </source>
</evidence>
<dbReference type="InterPro" id="IPR008530">
    <property type="entry name" value="CCDC22"/>
</dbReference>
<evidence type="ECO:0000259" key="4">
    <source>
        <dbReference type="Pfam" id="PF21674"/>
    </source>
</evidence>
<dbReference type="GO" id="GO:2000060">
    <property type="term" value="P:positive regulation of ubiquitin-dependent protein catabolic process"/>
    <property type="evidence" value="ECO:0007669"/>
    <property type="project" value="TreeGrafter"/>
</dbReference>
<gene>
    <name evidence="5" type="ORF">SSX86_024544</name>
</gene>
<feature type="domain" description="CCDC22 coiled-coil" evidence="3">
    <location>
        <begin position="335"/>
        <end position="563"/>
    </location>
</feature>
<feature type="domain" description="CCDC22 N-terminal" evidence="4">
    <location>
        <begin position="32"/>
        <end position="117"/>
    </location>
</feature>
<proteinExistence type="inferred from homology"/>